<sequence length="314" mass="36409">MDYIGYRESIDSGDRNQKLDLPPGFRFHPTDDELVTHYLCRKCAAQPISVPIIAEIDLYKFNPWDLPGMALYGEKEWYFFSPRDRKYPNGSRPNRAAGTGYWKATGADKPIGKPKPLGIKKALVFYAGKAPKGIKTNWIMHEYRLANVDRSAAGKRTNSRLDDWVLCRIYNKKGTLEKYNNVDQIQNSIEFQEDKPRIIGFGQSETARKSNPPPMQPNVQQTRNDYLHFETSESVPRLHTDSSGSEQVLSPDFQCEKEVQSAPKWDELERTLDYQMNFMDSFQNDDDPFGSQMQYHQHFSSPFQDVFMYMQKPF</sequence>
<protein>
    <submittedName>
        <fullName evidence="7">NAC domain containing protein 002</fullName>
    </submittedName>
</protein>
<dbReference type="GO" id="GO:0010150">
    <property type="term" value="P:leaf senescence"/>
    <property type="evidence" value="ECO:0007669"/>
    <property type="project" value="UniProtKB-ARBA"/>
</dbReference>
<dbReference type="SMR" id="A0A2U9IY22"/>
<name>A0A2U9IY22_CATRO</name>
<dbReference type="InterPro" id="IPR003441">
    <property type="entry name" value="NAC-dom"/>
</dbReference>
<feature type="domain" description="NAC" evidence="6">
    <location>
        <begin position="21"/>
        <end position="172"/>
    </location>
</feature>
<keyword evidence="4" id="KW-0804">Transcription</keyword>
<evidence type="ECO:0000256" key="4">
    <source>
        <dbReference type="ARBA" id="ARBA00023163"/>
    </source>
</evidence>
<proteinExistence type="evidence at transcript level"/>
<dbReference type="SUPFAM" id="SSF101941">
    <property type="entry name" value="NAC domain"/>
    <property type="match status" value="1"/>
</dbReference>
<dbReference type="Gene3D" id="2.170.150.80">
    <property type="entry name" value="NAC domain"/>
    <property type="match status" value="1"/>
</dbReference>
<dbReference type="GO" id="GO:0043565">
    <property type="term" value="F:sequence-specific DNA binding"/>
    <property type="evidence" value="ECO:0007669"/>
    <property type="project" value="UniProtKB-ARBA"/>
</dbReference>
<accession>A0A2U9IY22</accession>
<dbReference type="FunFam" id="2.170.150.80:FF:000004">
    <property type="entry name" value="NAC transcription factor"/>
    <property type="match status" value="1"/>
</dbReference>
<evidence type="ECO:0000256" key="5">
    <source>
        <dbReference type="ARBA" id="ARBA00023242"/>
    </source>
</evidence>
<organism evidence="7">
    <name type="scientific">Catharanthus roseus</name>
    <name type="common">Madagascar periwinkle</name>
    <name type="synonym">Vinca rosea</name>
    <dbReference type="NCBI Taxonomy" id="4058"/>
    <lineage>
        <taxon>Eukaryota</taxon>
        <taxon>Viridiplantae</taxon>
        <taxon>Streptophyta</taxon>
        <taxon>Embryophyta</taxon>
        <taxon>Tracheophyta</taxon>
        <taxon>Spermatophyta</taxon>
        <taxon>Magnoliopsida</taxon>
        <taxon>eudicotyledons</taxon>
        <taxon>Gunneridae</taxon>
        <taxon>Pentapetalae</taxon>
        <taxon>asterids</taxon>
        <taxon>lamiids</taxon>
        <taxon>Gentianales</taxon>
        <taxon>Apocynaceae</taxon>
        <taxon>Rauvolfioideae</taxon>
        <taxon>Vinceae</taxon>
        <taxon>Catharanthinae</taxon>
        <taxon>Catharanthus</taxon>
    </lineage>
</organism>
<evidence type="ECO:0000256" key="2">
    <source>
        <dbReference type="ARBA" id="ARBA00023015"/>
    </source>
</evidence>
<evidence type="ECO:0000256" key="3">
    <source>
        <dbReference type="ARBA" id="ARBA00023125"/>
    </source>
</evidence>
<keyword evidence="5" id="KW-0539">Nucleus</keyword>
<reference evidence="7" key="1">
    <citation type="journal article" date="2018" name="Metab. Eng.">
        <title>An engineered combinatorial module of transcription factors boosts production of monoterpenoid indole alkaloids in Catharanthus roseus.</title>
        <authorList>
            <person name="Schweizer F."/>
            <person name="Colinas M."/>
            <person name="Pollier J."/>
            <person name="Van Moerkercke A."/>
            <person name="Bossche R.V."/>
            <person name="de Clercq R."/>
            <person name="Goossens A."/>
        </authorList>
    </citation>
    <scope>NUCLEOTIDE SEQUENCE</scope>
</reference>
<gene>
    <name evidence="7" type="primary">ANAC002</name>
</gene>
<dbReference type="GO" id="GO:0006355">
    <property type="term" value="P:regulation of DNA-templated transcription"/>
    <property type="evidence" value="ECO:0007669"/>
    <property type="project" value="InterPro"/>
</dbReference>
<dbReference type="InterPro" id="IPR036093">
    <property type="entry name" value="NAC_dom_sf"/>
</dbReference>
<evidence type="ECO:0000256" key="1">
    <source>
        <dbReference type="ARBA" id="ARBA00004123"/>
    </source>
</evidence>
<dbReference type="PANTHER" id="PTHR31719">
    <property type="entry name" value="NAC TRANSCRIPTION FACTOR 56"/>
    <property type="match status" value="1"/>
</dbReference>
<dbReference type="AlphaFoldDB" id="A0A2U9IY22"/>
<dbReference type="PROSITE" id="PS51005">
    <property type="entry name" value="NAC"/>
    <property type="match status" value="1"/>
</dbReference>
<evidence type="ECO:0000259" key="6">
    <source>
        <dbReference type="PROSITE" id="PS51005"/>
    </source>
</evidence>
<keyword evidence="2" id="KW-0805">Transcription regulation</keyword>
<dbReference type="OrthoDB" id="1921961at2759"/>
<keyword evidence="3" id="KW-0238">DNA-binding</keyword>
<comment type="subcellular location">
    <subcellularLocation>
        <location evidence="1">Nucleus</location>
    </subcellularLocation>
</comment>
<evidence type="ECO:0000313" key="7">
    <source>
        <dbReference type="EMBL" id="AWS00949.1"/>
    </source>
</evidence>
<dbReference type="PANTHER" id="PTHR31719:SF94">
    <property type="entry name" value="PROTEIN ATAF2"/>
    <property type="match status" value="1"/>
</dbReference>
<dbReference type="GO" id="GO:0005634">
    <property type="term" value="C:nucleus"/>
    <property type="evidence" value="ECO:0007669"/>
    <property type="project" value="UniProtKB-SubCell"/>
</dbReference>
<dbReference type="Pfam" id="PF02365">
    <property type="entry name" value="NAM"/>
    <property type="match status" value="1"/>
</dbReference>
<dbReference type="EMBL" id="MG676671">
    <property type="protein sequence ID" value="AWS00949.1"/>
    <property type="molecule type" value="mRNA"/>
</dbReference>